<evidence type="ECO:0000256" key="2">
    <source>
        <dbReference type="ARBA" id="ARBA00022884"/>
    </source>
</evidence>
<evidence type="ECO:0000259" key="8">
    <source>
        <dbReference type="Pfam" id="PF00849"/>
    </source>
</evidence>
<dbReference type="Gene3D" id="3.30.70.580">
    <property type="entry name" value="Pseudouridine synthase I, catalytic domain, N-terminal subdomain"/>
    <property type="match status" value="1"/>
</dbReference>
<sequence length="234" mass="26684">MRLDRLLQKLTRQSNKQVLKWLEQGQVQLDGRPCLDGRAKTTEFSQIQLNGEAIYGKHGQYWLMNKDAGVLSATSDPQHPTVIEALKALQPDLDVSDIHIAGRLDRATTGLLILTNDGRWSKKLTRPEVKIPKRYLVTTQNPIAPEAETRFREGIYFAYEDITTSPAELTLINETQAWLTIYEGKYHQIKRMFGTFRNPVIGLHRTQIGQIHLEADLALGQARPLTSQEIEWLN</sequence>
<comment type="catalytic activity">
    <reaction evidence="4">
        <text>uridine(516) in 16S rRNA = pseudouridine(516) in 16S rRNA</text>
        <dbReference type="Rhea" id="RHEA:38867"/>
        <dbReference type="Rhea" id="RHEA-COMP:10089"/>
        <dbReference type="Rhea" id="RHEA-COMP:10090"/>
        <dbReference type="ChEBI" id="CHEBI:65314"/>
        <dbReference type="ChEBI" id="CHEBI:65315"/>
        <dbReference type="EC" id="5.4.99.19"/>
    </reaction>
</comment>
<dbReference type="CDD" id="cd02553">
    <property type="entry name" value="PseudoU_synth_RsuA"/>
    <property type="match status" value="1"/>
</dbReference>
<dbReference type="SUPFAM" id="SSF55120">
    <property type="entry name" value="Pseudouridine synthase"/>
    <property type="match status" value="1"/>
</dbReference>
<comment type="function">
    <text evidence="5">Responsible for synthesis of pseudouridine from uracil-516 in 16S ribosomal RNA.</text>
</comment>
<evidence type="ECO:0000256" key="3">
    <source>
        <dbReference type="ARBA" id="ARBA00023235"/>
    </source>
</evidence>
<comment type="similarity">
    <text evidence="1 7">Belongs to the pseudouridine synthase RsuA family.</text>
</comment>
<dbReference type="InterPro" id="IPR042092">
    <property type="entry name" value="PsdUridine_s_RsuA/RluB/E/F_cat"/>
</dbReference>
<dbReference type="InterPro" id="IPR018496">
    <property type="entry name" value="PsdUridine_synth_RsuA/RluB_CS"/>
</dbReference>
<dbReference type="NCBIfam" id="TIGR00093">
    <property type="entry name" value="pseudouridine synthase"/>
    <property type="match status" value="1"/>
</dbReference>
<gene>
    <name evidence="9" type="ORF">FCL42_14800</name>
</gene>
<dbReference type="EC" id="5.4.99.-" evidence="7"/>
<dbReference type="PROSITE" id="PS50889">
    <property type="entry name" value="S4"/>
    <property type="match status" value="1"/>
</dbReference>
<dbReference type="RefSeq" id="WP_136864202.1">
    <property type="nucleotide sequence ID" value="NZ_SWCJ01000012.1"/>
</dbReference>
<dbReference type="GO" id="GO:0160136">
    <property type="term" value="F:16S rRNA pseudouridine(516) synthase activity"/>
    <property type="evidence" value="ECO:0007669"/>
    <property type="project" value="UniProtKB-EC"/>
</dbReference>
<feature type="domain" description="Pseudouridine synthase RsuA/RluA-like" evidence="8">
    <location>
        <begin position="60"/>
        <end position="193"/>
    </location>
</feature>
<evidence type="ECO:0000313" key="10">
    <source>
        <dbReference type="Proteomes" id="UP000305675"/>
    </source>
</evidence>
<dbReference type="AlphaFoldDB" id="A0A4U1BL96"/>
<dbReference type="PROSITE" id="PS01149">
    <property type="entry name" value="PSI_RSU"/>
    <property type="match status" value="1"/>
</dbReference>
<dbReference type="InterPro" id="IPR020094">
    <property type="entry name" value="TruA/RsuA/RluB/E/F_N"/>
</dbReference>
<dbReference type="PANTHER" id="PTHR47683">
    <property type="entry name" value="PSEUDOURIDINE SYNTHASE FAMILY PROTEIN-RELATED"/>
    <property type="match status" value="1"/>
</dbReference>
<evidence type="ECO:0000256" key="7">
    <source>
        <dbReference type="RuleBase" id="RU003887"/>
    </source>
</evidence>
<evidence type="ECO:0000256" key="6">
    <source>
        <dbReference type="PROSITE-ProRule" id="PRU00182"/>
    </source>
</evidence>
<dbReference type="PANTHER" id="PTHR47683:SF4">
    <property type="entry name" value="PSEUDOURIDINE SYNTHASE"/>
    <property type="match status" value="1"/>
</dbReference>
<dbReference type="GO" id="GO:0003723">
    <property type="term" value="F:RNA binding"/>
    <property type="evidence" value="ECO:0007669"/>
    <property type="project" value="UniProtKB-KW"/>
</dbReference>
<evidence type="ECO:0000256" key="5">
    <source>
        <dbReference type="ARBA" id="ARBA00037590"/>
    </source>
</evidence>
<keyword evidence="10" id="KW-1185">Reference proteome</keyword>
<dbReference type="Gene3D" id="3.10.290.10">
    <property type="entry name" value="RNA-binding S4 domain"/>
    <property type="match status" value="1"/>
</dbReference>
<dbReference type="OrthoDB" id="9807213at2"/>
<organism evidence="9 10">
    <name type="scientific">Ferrimonas aestuarii</name>
    <dbReference type="NCBI Taxonomy" id="2569539"/>
    <lineage>
        <taxon>Bacteria</taxon>
        <taxon>Pseudomonadati</taxon>
        <taxon>Pseudomonadota</taxon>
        <taxon>Gammaproteobacteria</taxon>
        <taxon>Alteromonadales</taxon>
        <taxon>Ferrimonadaceae</taxon>
        <taxon>Ferrimonas</taxon>
    </lineage>
</organism>
<protein>
    <recommendedName>
        <fullName evidence="7">Pseudouridine synthase</fullName>
        <ecNumber evidence="7">5.4.99.-</ecNumber>
    </recommendedName>
</protein>
<dbReference type="Proteomes" id="UP000305675">
    <property type="component" value="Unassembled WGS sequence"/>
</dbReference>
<reference evidence="9 10" key="1">
    <citation type="submission" date="2019-04" db="EMBL/GenBank/DDBJ databases">
        <authorList>
            <person name="Hwang J.C."/>
        </authorList>
    </citation>
    <scope>NUCLEOTIDE SEQUENCE [LARGE SCALE GENOMIC DNA]</scope>
    <source>
        <strain evidence="9 10">IMCC35002</strain>
    </source>
</reference>
<dbReference type="Pfam" id="PF00849">
    <property type="entry name" value="PseudoU_synth_2"/>
    <property type="match status" value="1"/>
</dbReference>
<evidence type="ECO:0000256" key="4">
    <source>
        <dbReference type="ARBA" id="ARBA00036749"/>
    </source>
</evidence>
<keyword evidence="2 6" id="KW-0694">RNA-binding</keyword>
<dbReference type="EMBL" id="SWCJ01000012">
    <property type="protein sequence ID" value="TKB53334.1"/>
    <property type="molecule type" value="Genomic_DNA"/>
</dbReference>
<dbReference type="GO" id="GO:0001522">
    <property type="term" value="P:pseudouridine synthesis"/>
    <property type="evidence" value="ECO:0007669"/>
    <property type="project" value="InterPro"/>
</dbReference>
<name>A0A4U1BL96_9GAMM</name>
<dbReference type="InterPro" id="IPR000748">
    <property type="entry name" value="PsdUridine_synth_RsuA/RluB/E/F"/>
</dbReference>
<proteinExistence type="inferred from homology"/>
<keyword evidence="3 7" id="KW-0413">Isomerase</keyword>
<evidence type="ECO:0000313" key="9">
    <source>
        <dbReference type="EMBL" id="TKB53334.1"/>
    </source>
</evidence>
<evidence type="ECO:0000256" key="1">
    <source>
        <dbReference type="ARBA" id="ARBA00008348"/>
    </source>
</evidence>
<dbReference type="SUPFAM" id="SSF55174">
    <property type="entry name" value="Alpha-L RNA-binding motif"/>
    <property type="match status" value="1"/>
</dbReference>
<dbReference type="InterPro" id="IPR020103">
    <property type="entry name" value="PsdUridine_synth_cat_dom_sf"/>
</dbReference>
<dbReference type="InterPro" id="IPR036986">
    <property type="entry name" value="S4_RNA-bd_sf"/>
</dbReference>
<dbReference type="InterPro" id="IPR006145">
    <property type="entry name" value="PsdUridine_synth_RsuA/RluA"/>
</dbReference>
<dbReference type="Gene3D" id="3.30.70.1560">
    <property type="entry name" value="Alpha-L RNA-binding motif"/>
    <property type="match status" value="1"/>
</dbReference>
<accession>A0A4U1BL96</accession>
<dbReference type="GO" id="GO:0006364">
    <property type="term" value="P:rRNA processing"/>
    <property type="evidence" value="ECO:0007669"/>
    <property type="project" value="UniProtKB-ARBA"/>
</dbReference>
<comment type="caution">
    <text evidence="9">The sequence shown here is derived from an EMBL/GenBank/DDBJ whole genome shotgun (WGS) entry which is preliminary data.</text>
</comment>
<dbReference type="InterPro" id="IPR050343">
    <property type="entry name" value="RsuA_PseudoU_synthase"/>
</dbReference>